<proteinExistence type="inferred from homology"/>
<feature type="binding site" evidence="7">
    <location>
        <position position="318"/>
    </location>
    <ligand>
        <name>[4Fe-4S] cluster</name>
        <dbReference type="ChEBI" id="CHEBI:49883"/>
    </ligand>
</feature>
<keyword evidence="6 7" id="KW-0411">Iron-sulfur</keyword>
<keyword evidence="5 7" id="KW-0408">Iron</keyword>
<dbReference type="PANTHER" id="PTHR10537">
    <property type="entry name" value="DNA PRIMASE LARGE SUBUNIT"/>
    <property type="match status" value="1"/>
</dbReference>
<evidence type="ECO:0000256" key="6">
    <source>
        <dbReference type="ARBA" id="ARBA00023014"/>
    </source>
</evidence>
<dbReference type="GO" id="GO:0046872">
    <property type="term" value="F:metal ion binding"/>
    <property type="evidence" value="ECO:0007669"/>
    <property type="project" value="UniProtKB-KW"/>
</dbReference>
<dbReference type="GO" id="GO:0003899">
    <property type="term" value="F:DNA-directed RNA polymerase activity"/>
    <property type="evidence" value="ECO:0007669"/>
    <property type="project" value="InterPro"/>
</dbReference>
<dbReference type="GO" id="GO:0051539">
    <property type="term" value="F:4 iron, 4 sulfur cluster binding"/>
    <property type="evidence" value="ECO:0007669"/>
    <property type="project" value="UniProtKB-UniRule"/>
</dbReference>
<dbReference type="GO" id="GO:0006270">
    <property type="term" value="P:DNA replication initiation"/>
    <property type="evidence" value="ECO:0007669"/>
    <property type="project" value="TreeGrafter"/>
</dbReference>
<evidence type="ECO:0000256" key="7">
    <source>
        <dbReference type="HAMAP-Rule" id="MF_00701"/>
    </source>
</evidence>
<gene>
    <name evidence="7 9" type="primary">priL</name>
    <name evidence="9" type="ORF">NFRAN_2762</name>
</gene>
<dbReference type="InterPro" id="IPR023642">
    <property type="entry name" value="DNA_primase_lsu_PriL"/>
</dbReference>
<keyword evidence="2 7" id="KW-0639">Primosome</keyword>
<keyword evidence="4 7" id="KW-0479">Metal-binding</keyword>
<feature type="binding site" evidence="7">
    <location>
        <position position="333"/>
    </location>
    <ligand>
        <name>[4Fe-4S] cluster</name>
        <dbReference type="ChEBI" id="CHEBI:49883"/>
    </ligand>
</feature>
<keyword evidence="10" id="KW-1185">Reference proteome</keyword>
<dbReference type="HAMAP" id="MF_00701">
    <property type="entry name" value="DNA_primase_lrg_arc"/>
    <property type="match status" value="1"/>
</dbReference>
<dbReference type="CDD" id="cd06560">
    <property type="entry name" value="PriL"/>
    <property type="match status" value="1"/>
</dbReference>
<evidence type="ECO:0000313" key="10">
    <source>
        <dbReference type="Proteomes" id="UP000294299"/>
    </source>
</evidence>
<dbReference type="Pfam" id="PF04104">
    <property type="entry name" value="DNA_primase_lrg"/>
    <property type="match status" value="1"/>
</dbReference>
<accession>A0A484IHF6</accession>
<dbReference type="InterPro" id="IPR058560">
    <property type="entry name" value="DNA_primase_C"/>
</dbReference>
<evidence type="ECO:0000256" key="3">
    <source>
        <dbReference type="ARBA" id="ARBA00022705"/>
    </source>
</evidence>
<sequence>MVKFGSKDLARYPFLREALSYVTKNEFKLEDLDNPDYFHLVDRAKKKIEQYVFEGKLGYQIDYNKTHEIIVQEEVIIFLISLLLIKSVSIDSVTKKFALLESMRFEKYLVGDLDSSNHDDGKIKLILYEIFKDLFKTTIYLEVNIYNFYKIKIDDYLDHPIAFQEREWNLVNRTLNKGFVYLDSNEIVRLFRNELYLLIIDRIKRMNPKKVPEVIVTISNSIKNRWEKMYPPIRPSGHHDITPPCIQHIYDQIKNGENLSHPARVLLGTFLIYSNKSMEEMLDMFKRLPDFNEKITRYQLEHLAGKRGNTKQYFVPSCEKIKLNNLCFETEVCKGISNPAQFFYRKKF</sequence>
<evidence type="ECO:0000313" key="9">
    <source>
        <dbReference type="EMBL" id="VFJ15085.1"/>
    </source>
</evidence>
<feature type="domain" description="DNA primase large subunit C-terminal" evidence="8">
    <location>
        <begin position="239"/>
        <end position="325"/>
    </location>
</feature>
<comment type="subunit">
    <text evidence="7">Heterodimer of a small subunit (PriS) and a large subunit (PriL).</text>
</comment>
<dbReference type="SUPFAM" id="SSF140914">
    <property type="entry name" value="PriB N-terminal domain-like"/>
    <property type="match status" value="1"/>
</dbReference>
<comment type="cofactor">
    <cofactor evidence="7">
        <name>[4Fe-4S] cluster</name>
        <dbReference type="ChEBI" id="CHEBI:49883"/>
    </cofactor>
    <text evidence="7">Binds 1 [4Fe-4S] cluster.</text>
</comment>
<evidence type="ECO:0000259" key="8">
    <source>
        <dbReference type="Pfam" id="PF04104"/>
    </source>
</evidence>
<dbReference type="EMBL" id="LR216287">
    <property type="protein sequence ID" value="VFJ15085.1"/>
    <property type="molecule type" value="Genomic_DNA"/>
</dbReference>
<feature type="binding site" evidence="7">
    <location>
        <position position="245"/>
    </location>
    <ligand>
        <name>[4Fe-4S] cluster</name>
        <dbReference type="ChEBI" id="CHEBI:49883"/>
    </ligand>
</feature>
<evidence type="ECO:0000256" key="4">
    <source>
        <dbReference type="ARBA" id="ARBA00022723"/>
    </source>
</evidence>
<dbReference type="KEGG" id="nfn:NFRAN_2762"/>
<protein>
    <recommendedName>
        <fullName evidence="7">DNA primase large subunit PriL</fullName>
    </recommendedName>
</protein>
<comment type="similarity">
    <text evidence="7">Belongs to the eukaryotic-type primase large subunit family.</text>
</comment>
<dbReference type="GO" id="GO:1990077">
    <property type="term" value="C:primosome complex"/>
    <property type="evidence" value="ECO:0007669"/>
    <property type="project" value="UniProtKB-KW"/>
</dbReference>
<evidence type="ECO:0000256" key="1">
    <source>
        <dbReference type="ARBA" id="ARBA00022485"/>
    </source>
</evidence>
<dbReference type="AlphaFoldDB" id="A0A484IHF6"/>
<evidence type="ECO:0000256" key="2">
    <source>
        <dbReference type="ARBA" id="ARBA00022515"/>
    </source>
</evidence>
<reference evidence="9 10" key="1">
    <citation type="submission" date="2019-02" db="EMBL/GenBank/DDBJ databases">
        <authorList>
            <person name="Lehtovirta-Morley E L."/>
        </authorList>
    </citation>
    <scope>NUCLEOTIDE SEQUENCE [LARGE SCALE GENOMIC DNA]</scope>
    <source>
        <strain evidence="9">NFRAN1</strain>
    </source>
</reference>
<dbReference type="GO" id="GO:0006269">
    <property type="term" value="P:DNA replication, synthesis of primer"/>
    <property type="evidence" value="ECO:0007669"/>
    <property type="project" value="UniProtKB-UniRule"/>
</dbReference>
<dbReference type="InterPro" id="IPR007238">
    <property type="entry name" value="DNA_primase_lsu_euk/arc"/>
</dbReference>
<keyword evidence="1 7" id="KW-0004">4Fe-4S</keyword>
<keyword evidence="3 7" id="KW-0235">DNA replication</keyword>
<comment type="function">
    <text evidence="7">Regulatory subunit of DNA primase, an RNA polymerase that catalyzes the synthesis of short RNA molecules used as primers for DNA polymerase during DNA replication. Stabilizes and modulates the activity of the small subunit, increasing the rate of DNA synthesis, and conferring RNA synthesis capability. The DNA polymerase activity may enable DNA primase to also catalyze primer extension after primer synthesis. May also play a role in DNA repair.</text>
</comment>
<dbReference type="PANTHER" id="PTHR10537:SF3">
    <property type="entry name" value="DNA PRIMASE LARGE SUBUNIT"/>
    <property type="match status" value="1"/>
</dbReference>
<name>A0A484IHF6_9ARCH</name>
<organism evidence="9 10">
    <name type="scientific">Candidatus Nitrosocosmicus franklandianus</name>
    <dbReference type="NCBI Taxonomy" id="1798806"/>
    <lineage>
        <taxon>Archaea</taxon>
        <taxon>Nitrososphaerota</taxon>
        <taxon>Nitrososphaeria</taxon>
        <taxon>Nitrososphaerales</taxon>
        <taxon>Nitrososphaeraceae</taxon>
        <taxon>Candidatus Nitrosocosmicus</taxon>
    </lineage>
</organism>
<evidence type="ECO:0000256" key="5">
    <source>
        <dbReference type="ARBA" id="ARBA00023004"/>
    </source>
</evidence>
<feature type="binding site" evidence="7">
    <location>
        <position position="327"/>
    </location>
    <ligand>
        <name>[4Fe-4S] cluster</name>
        <dbReference type="ChEBI" id="CHEBI:49883"/>
    </ligand>
</feature>
<dbReference type="Proteomes" id="UP000294299">
    <property type="component" value="Chromosome NFRAN"/>
</dbReference>